<feature type="domain" description="DUF2357" evidence="1">
    <location>
        <begin position="124"/>
        <end position="376"/>
    </location>
</feature>
<proteinExistence type="predicted"/>
<sequence>MNGSETKELLFIETEDFTLFIKGTPYNPRFQSLSQYRKHTSIEKEKMTFTYEGEAVESVELYDVEHDSLRGLDDHPLSPIFFENGIYQIVISPKHDKILSFYHEHPGLRKAVEPVGRGKHPILMGNLQFMNEVGYTSFSVKHDKKVLLEVKLEIFPTKLSYKDDYHKLLEEVNDEVYNLAFHFIKKTFLGASSHLSENPSLAEFYRLIEFYIGSFTRSIQRIEEQPHHQLLTEHQLVRGERIKKLDQKGRKYLRRNPQLFVETKNGVVLHDKPVFPVKGLTARKTITYDTLENRFVKWMMERLHHKLKDLEEKLRQPGRYEKKADDDLLGKTILMQAALKTSLNKPFWKSISGLDRTATSMVIQRKMGYREAYKIYLIVTRGLMLEGELYKMSVKDVATLYEYWTYLKMGQILRANYIPQYQDVVKISHGSLFVNLDQTAQAKQVFLHPETDERIILSFQKRDGQLPTVTQKPDIMLEVEKKHAHNRYHYVFDAKYRIDFDFNKNPEESNAERVGPMEEDINTMHRYRDALVQKHHDRGHFERYAFGAYVLFPWNEEEAYREHPFYKSIDEVNIGGLPFLPNSTMLVEQLVERLIESSPEDLQEEGVLPAGAWTHWQSSLDEKVLVSTVNDEDMYQKFKRFKYIDVEAAQLKRGWQGSVYAALYVTSHVSDATGAANGIQFYGRILDVKVEGDLVRFEVESWKTLKNVIQPVGYGIQSYLITTMPLLVQAEELPELFMKSAEEIKLWRMLRRLKSKVRTSLDEVTIDHARKIQAYQIGHVEVLFNEENEQIEIMQHDDLINAVPFETFQKQPTQAFKIIRKSFLGRCLFI</sequence>
<name>A0A3L7JZ18_9BACI</name>
<dbReference type="InterPro" id="IPR018633">
    <property type="entry name" value="DUF2357"/>
</dbReference>
<dbReference type="RefSeq" id="WP_121681792.1">
    <property type="nucleotide sequence ID" value="NZ_RCVZ01000013.1"/>
</dbReference>
<evidence type="ECO:0000313" key="2">
    <source>
        <dbReference type="EMBL" id="RLQ93622.1"/>
    </source>
</evidence>
<dbReference type="AlphaFoldDB" id="A0A3L7JZ18"/>
<comment type="caution">
    <text evidence="2">The sequence shown here is derived from an EMBL/GenBank/DDBJ whole genome shotgun (WGS) entry which is preliminary data.</text>
</comment>
<dbReference type="Proteomes" id="UP000276770">
    <property type="component" value="Unassembled WGS sequence"/>
</dbReference>
<protein>
    <submittedName>
        <fullName evidence="2">DUF2357 domain-containing protein</fullName>
    </submittedName>
</protein>
<evidence type="ECO:0000259" key="1">
    <source>
        <dbReference type="Pfam" id="PF09823"/>
    </source>
</evidence>
<dbReference type="Pfam" id="PF09823">
    <property type="entry name" value="DUF2357"/>
    <property type="match status" value="1"/>
</dbReference>
<reference evidence="2 3" key="1">
    <citation type="submission" date="2018-10" db="EMBL/GenBank/DDBJ databases">
        <title>Falsibacillus sp. genome draft.</title>
        <authorList>
            <person name="Shi S."/>
        </authorList>
    </citation>
    <scope>NUCLEOTIDE SEQUENCE [LARGE SCALE GENOMIC DNA]</scope>
    <source>
        <strain evidence="2 3">GY 10110</strain>
    </source>
</reference>
<organism evidence="2 3">
    <name type="scientific">Falsibacillus albus</name>
    <dbReference type="NCBI Taxonomy" id="2478915"/>
    <lineage>
        <taxon>Bacteria</taxon>
        <taxon>Bacillati</taxon>
        <taxon>Bacillota</taxon>
        <taxon>Bacilli</taxon>
        <taxon>Bacillales</taxon>
        <taxon>Bacillaceae</taxon>
        <taxon>Falsibacillus</taxon>
    </lineage>
</organism>
<evidence type="ECO:0000313" key="3">
    <source>
        <dbReference type="Proteomes" id="UP000276770"/>
    </source>
</evidence>
<gene>
    <name evidence="2" type="ORF">D9X91_16695</name>
</gene>
<dbReference type="InterPro" id="IPR007505">
    <property type="entry name" value="PDDEXK_7"/>
</dbReference>
<keyword evidence="3" id="KW-1185">Reference proteome</keyword>
<dbReference type="Pfam" id="PF04411">
    <property type="entry name" value="PDDEXK_7"/>
    <property type="match status" value="1"/>
</dbReference>
<dbReference type="EMBL" id="RCVZ01000013">
    <property type="protein sequence ID" value="RLQ93622.1"/>
    <property type="molecule type" value="Genomic_DNA"/>
</dbReference>
<dbReference type="OrthoDB" id="11970at2"/>
<accession>A0A3L7JZ18</accession>